<keyword evidence="9" id="KW-0255">Endonuclease</keyword>
<dbReference type="Pfam" id="PF00271">
    <property type="entry name" value="Helicase_C"/>
    <property type="match status" value="1"/>
</dbReference>
<dbReference type="InterPro" id="IPR003615">
    <property type="entry name" value="HNH_nuc"/>
</dbReference>
<dbReference type="GO" id="GO:0006281">
    <property type="term" value="P:DNA repair"/>
    <property type="evidence" value="ECO:0007669"/>
    <property type="project" value="TreeGrafter"/>
</dbReference>
<dbReference type="GO" id="GO:0008270">
    <property type="term" value="F:zinc ion binding"/>
    <property type="evidence" value="ECO:0007669"/>
    <property type="project" value="InterPro"/>
</dbReference>
<evidence type="ECO:0000259" key="8">
    <source>
        <dbReference type="PROSITE" id="PS51194"/>
    </source>
</evidence>
<dbReference type="InterPro" id="IPR038718">
    <property type="entry name" value="SNF2-like_sf"/>
</dbReference>
<reference evidence="9 10" key="1">
    <citation type="submission" date="2017-05" db="EMBL/GenBank/DDBJ databases">
        <title>Genome of assembly of the Bengalese finch, Lonchura striata domestica.</title>
        <authorList>
            <person name="Colquitt B.M."/>
            <person name="Brainard M.S."/>
        </authorList>
    </citation>
    <scope>NUCLEOTIDE SEQUENCE [LARGE SCALE GENOMIC DNA]</scope>
    <source>
        <strain evidence="9">White83orange57</strain>
    </source>
</reference>
<dbReference type="FunFam" id="3.40.50.300:FF:000788">
    <property type="entry name" value="DNA annealing helicase and endonuclease ZRANB3"/>
    <property type="match status" value="1"/>
</dbReference>
<dbReference type="GO" id="GO:0003676">
    <property type="term" value="F:nucleic acid binding"/>
    <property type="evidence" value="ECO:0007669"/>
    <property type="project" value="InterPro"/>
</dbReference>
<dbReference type="EMBL" id="MUZQ01000060">
    <property type="protein sequence ID" value="OWK60451.1"/>
    <property type="molecule type" value="Genomic_DNA"/>
</dbReference>
<feature type="region of interest" description="Disordered" evidence="5">
    <location>
        <begin position="483"/>
        <end position="527"/>
    </location>
</feature>
<dbReference type="CDD" id="cd18010">
    <property type="entry name" value="DEXHc_HARP_SMARCAL1"/>
    <property type="match status" value="1"/>
</dbReference>
<dbReference type="PANTHER" id="PTHR45766:SF3">
    <property type="entry name" value="DNA ANNEALING HELICASE AND ENDONUCLEASE ZRANB3"/>
    <property type="match status" value="1"/>
</dbReference>
<comment type="caution">
    <text evidence="9">The sequence shown here is derived from an EMBL/GenBank/DDBJ whole genome shotgun (WGS) entry which is preliminary data.</text>
</comment>
<feature type="domain" description="Helicase ATP-binding" evidence="7">
    <location>
        <begin position="43"/>
        <end position="205"/>
    </location>
</feature>
<name>A0A218V3Y7_9PASE</name>
<dbReference type="InterPro" id="IPR014001">
    <property type="entry name" value="Helicase_ATP-bd"/>
</dbReference>
<keyword evidence="4" id="KW-0067">ATP-binding</keyword>
<feature type="compositionally biased region" description="Basic and acidic residues" evidence="5">
    <location>
        <begin position="620"/>
        <end position="636"/>
    </location>
</feature>
<keyword evidence="3 9" id="KW-0347">Helicase</keyword>
<dbReference type="GO" id="GO:0004520">
    <property type="term" value="F:DNA endonuclease activity"/>
    <property type="evidence" value="ECO:0007669"/>
    <property type="project" value="TreeGrafter"/>
</dbReference>
<protein>
    <submittedName>
        <fullName evidence="9">DNA annealing helicase and endonuclease ZRANB3</fullName>
    </submittedName>
</protein>
<dbReference type="SUPFAM" id="SSF52540">
    <property type="entry name" value="P-loop containing nucleoside triphosphate hydrolases"/>
    <property type="match status" value="2"/>
</dbReference>
<evidence type="ECO:0000259" key="7">
    <source>
        <dbReference type="PROSITE" id="PS51192"/>
    </source>
</evidence>
<dbReference type="InterPro" id="IPR001650">
    <property type="entry name" value="Helicase_C-like"/>
</dbReference>
<dbReference type="PROSITE" id="PS51194">
    <property type="entry name" value="HELICASE_CTER"/>
    <property type="match status" value="1"/>
</dbReference>
<accession>A0A218V3Y7</accession>
<evidence type="ECO:0000256" key="2">
    <source>
        <dbReference type="ARBA" id="ARBA00022801"/>
    </source>
</evidence>
<dbReference type="Gene3D" id="3.40.50.10810">
    <property type="entry name" value="Tandem AAA-ATPase domain"/>
    <property type="match status" value="1"/>
</dbReference>
<dbReference type="AlphaFoldDB" id="A0A218V3Y7"/>
<dbReference type="Gene3D" id="3.40.50.300">
    <property type="entry name" value="P-loop containing nucleotide triphosphate hydrolases"/>
    <property type="match status" value="1"/>
</dbReference>
<keyword evidence="9" id="KW-0540">Nuclease</keyword>
<keyword evidence="2" id="KW-0378">Hydrolase</keyword>
<dbReference type="CDD" id="cd18793">
    <property type="entry name" value="SF2_C_SNF"/>
    <property type="match status" value="1"/>
</dbReference>
<dbReference type="CDD" id="cd00085">
    <property type="entry name" value="HNHc"/>
    <property type="match status" value="1"/>
</dbReference>
<dbReference type="Pfam" id="PF01844">
    <property type="entry name" value="HNH"/>
    <property type="match status" value="1"/>
</dbReference>
<dbReference type="InterPro" id="IPR002711">
    <property type="entry name" value="HNH"/>
</dbReference>
<dbReference type="PANTHER" id="PTHR45766">
    <property type="entry name" value="DNA ANNEALING HELICASE AND ENDONUCLEASE ZRANB3 FAMILY MEMBER"/>
    <property type="match status" value="1"/>
</dbReference>
<evidence type="ECO:0000256" key="5">
    <source>
        <dbReference type="SAM" id="MobiDB-lite"/>
    </source>
</evidence>
<evidence type="ECO:0000256" key="4">
    <source>
        <dbReference type="ARBA" id="ARBA00022840"/>
    </source>
</evidence>
<feature type="domain" description="Helicase C-terminal" evidence="8">
    <location>
        <begin position="282"/>
        <end position="438"/>
    </location>
</feature>
<sequence length="1021" mass="114639">MASALQETPSLEASQLEDVDAKLSFLPERLRRKLLPFQEKGIVFALQRSGRCMIADEMGLGKTIQAIAISYYYKNEWPLLIVVPSSLRYPWVDEIEKWIPELSPDDISIIQNKTDIGGISTSKVTILGYGLLTSDAQTLVDTLYRQKFKVVVIDESHYMKSRNATRSKILLPIVQNALRAVLLTGTPALGRPEELFMQIEALFPRRFGTWNEYAKKYCDARVRYYSLCLFTFLGASLTFLVMPKWEKLMRSLSSDASESHFSQVMNLITRMYKETAIAKAGAVKDYIKMMLDNDKLKFLVFAHHLSMLQACTEAVIESKARYIRIDGSVPSAERIHLVNQFQKDPETRVAILSIQAAGQGLTFTAATHVVFAELYWDPGHIKQAEDRAHRIGQCSSVNIHFLIAKGTMDTLMWAMLNRKAKVTGSTLNGKKEKMQAEEGDKDKWDFLSFAETWTPNESLEVPQNELLFTHFEKDRQHDIRSFFSPKSSTEKKRKRFSGDELLQNDSDSSAVTIEEDAEKSDENLDSSRISEVEAICDEDICEHEAKRAKSISTRQVTQIIALLLSLSLGERNGDAPRSQMEEGVSEELRRDGERAEGSAEARRGNLGELGAQKSLEIREQQAVGAEKEESEKEPGEGKVGLGKNNSIRFIFSVVDNSGTFQIYDGLMFCASKNTDRIHLYTKDGEPLNHNFIPLDIQLDNWEDLPETFQNKKNRALILRFVKEWTHLTAMKQKIVRKSGQIFCSPIHAAEELSKKQSVGSSTKRYVTREDVAAASLSKASSSGGSVRLISKEMGASLDKGASPKPSTNCTLFSAIRLLSETGNDPSALPPGQTDAADSSLSKGYLQALDKQGTPLCLSCQQPTAQPPPGCPAWDTRFCCHACQEDFSIRSSQSYLRSKVFQIEHGVCQCCQHNAQELYLSVRDAPRSQRKQLLESSWMSHLPLGQLNEMIRSPAEGQFWQVDHIQPVYSGGGQCSLENLQTLCTACHRERTAKQAKERSQLKRRSLATKYACDITKFLVKK</sequence>
<feature type="region of interest" description="Disordered" evidence="5">
    <location>
        <begin position="571"/>
        <end position="611"/>
    </location>
</feature>
<dbReference type="GO" id="GO:0004386">
    <property type="term" value="F:helicase activity"/>
    <property type="evidence" value="ECO:0007669"/>
    <property type="project" value="UniProtKB-KW"/>
</dbReference>
<evidence type="ECO:0000313" key="10">
    <source>
        <dbReference type="Proteomes" id="UP000197619"/>
    </source>
</evidence>
<dbReference type="STRING" id="299123.ENSLSDP00000008656"/>
<keyword evidence="1" id="KW-0547">Nucleotide-binding</keyword>
<evidence type="ECO:0000313" key="9">
    <source>
        <dbReference type="EMBL" id="OWK60451.1"/>
    </source>
</evidence>
<dbReference type="SMART" id="SM00487">
    <property type="entry name" value="DEXDc"/>
    <property type="match status" value="1"/>
</dbReference>
<keyword evidence="6" id="KW-0472">Membrane</keyword>
<evidence type="ECO:0000256" key="1">
    <source>
        <dbReference type="ARBA" id="ARBA00022741"/>
    </source>
</evidence>
<dbReference type="Gene3D" id="1.10.30.50">
    <property type="match status" value="1"/>
</dbReference>
<dbReference type="Proteomes" id="UP000197619">
    <property type="component" value="Unassembled WGS sequence"/>
</dbReference>
<keyword evidence="10" id="KW-1185">Reference proteome</keyword>
<evidence type="ECO:0000256" key="6">
    <source>
        <dbReference type="SAM" id="Phobius"/>
    </source>
</evidence>
<dbReference type="InterPro" id="IPR049730">
    <property type="entry name" value="SNF2/RAD54-like_C"/>
</dbReference>
<dbReference type="GO" id="GO:0031297">
    <property type="term" value="P:replication fork processing"/>
    <property type="evidence" value="ECO:0007669"/>
    <property type="project" value="TreeGrafter"/>
</dbReference>
<dbReference type="PROSITE" id="PS51192">
    <property type="entry name" value="HELICASE_ATP_BIND_1"/>
    <property type="match status" value="1"/>
</dbReference>
<dbReference type="GO" id="GO:0043596">
    <property type="term" value="C:nuclear replication fork"/>
    <property type="evidence" value="ECO:0007669"/>
    <property type="project" value="TreeGrafter"/>
</dbReference>
<dbReference type="Pfam" id="PF00176">
    <property type="entry name" value="SNF2-rel_dom"/>
    <property type="match status" value="1"/>
</dbReference>
<dbReference type="GO" id="GO:0016787">
    <property type="term" value="F:hydrolase activity"/>
    <property type="evidence" value="ECO:0007669"/>
    <property type="project" value="UniProtKB-KW"/>
</dbReference>
<organism evidence="9 10">
    <name type="scientific">Lonchura striata</name>
    <name type="common">white-rumped munia</name>
    <dbReference type="NCBI Taxonomy" id="40157"/>
    <lineage>
        <taxon>Eukaryota</taxon>
        <taxon>Metazoa</taxon>
        <taxon>Chordata</taxon>
        <taxon>Craniata</taxon>
        <taxon>Vertebrata</taxon>
        <taxon>Euteleostomi</taxon>
        <taxon>Archelosauria</taxon>
        <taxon>Archosauria</taxon>
        <taxon>Dinosauria</taxon>
        <taxon>Saurischia</taxon>
        <taxon>Theropoda</taxon>
        <taxon>Coelurosauria</taxon>
        <taxon>Aves</taxon>
        <taxon>Neognathae</taxon>
        <taxon>Neoaves</taxon>
        <taxon>Telluraves</taxon>
        <taxon>Australaves</taxon>
        <taxon>Passeriformes</taxon>
        <taxon>Passeroidea</taxon>
        <taxon>Estrildidae</taxon>
        <taxon>Estrildinae</taxon>
        <taxon>Lonchura</taxon>
    </lineage>
</organism>
<dbReference type="InterPro" id="IPR000330">
    <property type="entry name" value="SNF2_N"/>
</dbReference>
<feature type="region of interest" description="Disordered" evidence="5">
    <location>
        <begin position="620"/>
        <end position="639"/>
    </location>
</feature>
<dbReference type="GO" id="GO:0005524">
    <property type="term" value="F:ATP binding"/>
    <property type="evidence" value="ECO:0007669"/>
    <property type="project" value="UniProtKB-KW"/>
</dbReference>
<evidence type="ECO:0000256" key="3">
    <source>
        <dbReference type="ARBA" id="ARBA00022806"/>
    </source>
</evidence>
<keyword evidence="6" id="KW-1133">Transmembrane helix</keyword>
<gene>
    <name evidence="9" type="primary">ZRANB3</name>
    <name evidence="9" type="ORF">RLOC_00006175</name>
</gene>
<proteinExistence type="predicted"/>
<keyword evidence="6" id="KW-0812">Transmembrane</keyword>
<dbReference type="SMART" id="SM00490">
    <property type="entry name" value="HELICc"/>
    <property type="match status" value="1"/>
</dbReference>
<feature type="transmembrane region" description="Helical" evidence="6">
    <location>
        <begin position="224"/>
        <end position="242"/>
    </location>
</feature>
<dbReference type="InterPro" id="IPR027417">
    <property type="entry name" value="P-loop_NTPase"/>
</dbReference>
<feature type="compositionally biased region" description="Basic and acidic residues" evidence="5">
    <location>
        <begin position="586"/>
        <end position="605"/>
    </location>
</feature>